<sequence length="63" mass="7214">MQTQTTTARTSIETMQGHDYDDGLVHSHGWARESRERKATVTFHDYDDGLVHAHAWAMSSPER</sequence>
<feature type="compositionally biased region" description="Polar residues" evidence="1">
    <location>
        <begin position="1"/>
        <end position="14"/>
    </location>
</feature>
<evidence type="ECO:0000313" key="3">
    <source>
        <dbReference type="Proteomes" id="UP001156641"/>
    </source>
</evidence>
<evidence type="ECO:0000313" key="2">
    <source>
        <dbReference type="EMBL" id="GLR65600.1"/>
    </source>
</evidence>
<protein>
    <submittedName>
        <fullName evidence="2">Uncharacterized protein</fullName>
    </submittedName>
</protein>
<comment type="caution">
    <text evidence="2">The sequence shown here is derived from an EMBL/GenBank/DDBJ whole genome shotgun (WGS) entry which is preliminary data.</text>
</comment>
<proteinExistence type="predicted"/>
<evidence type="ECO:0000256" key="1">
    <source>
        <dbReference type="SAM" id="MobiDB-lite"/>
    </source>
</evidence>
<accession>A0ABQ6A668</accession>
<dbReference type="RefSeq" id="WP_284256101.1">
    <property type="nucleotide sequence ID" value="NZ_BSOS01000005.1"/>
</dbReference>
<name>A0ABQ6A668_9PROT</name>
<gene>
    <name evidence="2" type="ORF">GCM10010909_02780</name>
</gene>
<keyword evidence="3" id="KW-1185">Reference proteome</keyword>
<organism evidence="2 3">
    <name type="scientific">Acidocella aquatica</name>
    <dbReference type="NCBI Taxonomy" id="1922313"/>
    <lineage>
        <taxon>Bacteria</taxon>
        <taxon>Pseudomonadati</taxon>
        <taxon>Pseudomonadota</taxon>
        <taxon>Alphaproteobacteria</taxon>
        <taxon>Acetobacterales</taxon>
        <taxon>Acidocellaceae</taxon>
        <taxon>Acidocella</taxon>
    </lineage>
</organism>
<reference evidence="3" key="1">
    <citation type="journal article" date="2019" name="Int. J. Syst. Evol. Microbiol.">
        <title>The Global Catalogue of Microorganisms (GCM) 10K type strain sequencing project: providing services to taxonomists for standard genome sequencing and annotation.</title>
        <authorList>
            <consortium name="The Broad Institute Genomics Platform"/>
            <consortium name="The Broad Institute Genome Sequencing Center for Infectious Disease"/>
            <person name="Wu L."/>
            <person name="Ma J."/>
        </authorList>
    </citation>
    <scope>NUCLEOTIDE SEQUENCE [LARGE SCALE GENOMIC DNA]</scope>
    <source>
        <strain evidence="3">NBRC 112502</strain>
    </source>
</reference>
<dbReference type="Proteomes" id="UP001156641">
    <property type="component" value="Unassembled WGS sequence"/>
</dbReference>
<dbReference type="EMBL" id="BSOS01000005">
    <property type="protein sequence ID" value="GLR65600.1"/>
    <property type="molecule type" value="Genomic_DNA"/>
</dbReference>
<feature type="region of interest" description="Disordered" evidence="1">
    <location>
        <begin position="1"/>
        <end position="22"/>
    </location>
</feature>